<feature type="compositionally biased region" description="Basic residues" evidence="1">
    <location>
        <begin position="48"/>
        <end position="63"/>
    </location>
</feature>
<dbReference type="eggNOG" id="ENOG5032MBT">
    <property type="taxonomic scope" value="Bacteria"/>
</dbReference>
<dbReference type="Proteomes" id="UP000001953">
    <property type="component" value="Chromosome"/>
</dbReference>
<dbReference type="HOGENOM" id="CLU_176304_1_0_5"/>
<protein>
    <submittedName>
        <fullName evidence="2">Uncharacterized protein</fullName>
    </submittedName>
</protein>
<keyword evidence="3" id="KW-1185">Reference proteome</keyword>
<evidence type="ECO:0000313" key="2">
    <source>
        <dbReference type="EMBL" id="ABE64315.1"/>
    </source>
</evidence>
<evidence type="ECO:0000256" key="1">
    <source>
        <dbReference type="SAM" id="MobiDB-lite"/>
    </source>
</evidence>
<dbReference type="RefSeq" id="WP_011511956.1">
    <property type="nucleotide sequence ID" value="NC_007964.1"/>
</dbReference>
<accession>Q1QHI2</accession>
<organism evidence="2 3">
    <name type="scientific">Nitrobacter hamburgensis (strain DSM 10229 / NCIMB 13809 / X14)</name>
    <dbReference type="NCBI Taxonomy" id="323097"/>
    <lineage>
        <taxon>Bacteria</taxon>
        <taxon>Pseudomonadati</taxon>
        <taxon>Pseudomonadota</taxon>
        <taxon>Alphaproteobacteria</taxon>
        <taxon>Hyphomicrobiales</taxon>
        <taxon>Nitrobacteraceae</taxon>
        <taxon>Nitrobacter</taxon>
    </lineage>
</organism>
<feature type="region of interest" description="Disordered" evidence="1">
    <location>
        <begin position="44"/>
        <end position="63"/>
    </location>
</feature>
<gene>
    <name evidence="2" type="ordered locus">Nham_3587</name>
</gene>
<proteinExistence type="predicted"/>
<dbReference type="KEGG" id="nha:Nham_3587"/>
<dbReference type="EMBL" id="CP000319">
    <property type="protein sequence ID" value="ABE64315.1"/>
    <property type="molecule type" value="Genomic_DNA"/>
</dbReference>
<reference evidence="2 3" key="1">
    <citation type="submission" date="2006-03" db="EMBL/GenBank/DDBJ databases">
        <title>Complete sequence of chromosome of Nitrobacter hamburgensis X14.</title>
        <authorList>
            <consortium name="US DOE Joint Genome Institute"/>
            <person name="Copeland A."/>
            <person name="Lucas S."/>
            <person name="Lapidus A."/>
            <person name="Barry K."/>
            <person name="Detter J.C."/>
            <person name="Glavina del Rio T."/>
            <person name="Hammon N."/>
            <person name="Israni S."/>
            <person name="Dalin E."/>
            <person name="Tice H."/>
            <person name="Pitluck S."/>
            <person name="Chain P."/>
            <person name="Malfatti S."/>
            <person name="Shin M."/>
            <person name="Vergez L."/>
            <person name="Schmutz J."/>
            <person name="Larimer F."/>
            <person name="Land M."/>
            <person name="Hauser L."/>
            <person name="Kyrpides N."/>
            <person name="Ivanova N."/>
            <person name="Ward B."/>
            <person name="Arp D."/>
            <person name="Klotz M."/>
            <person name="Stein L."/>
            <person name="O'Mullan G."/>
            <person name="Starkenburg S."/>
            <person name="Sayavedra L."/>
            <person name="Poret-Peterson A.T."/>
            <person name="Gentry M.E."/>
            <person name="Bruce D."/>
            <person name="Richardson P."/>
        </authorList>
    </citation>
    <scope>NUCLEOTIDE SEQUENCE [LARGE SCALE GENOMIC DNA]</scope>
    <source>
        <strain evidence="3">DSM 10229 / NCIMB 13809 / X14</strain>
    </source>
</reference>
<sequence>MKTYLGVGLAAAIVALSGAASLERAEAGSRSGAVAARSTALTDVGAARRGHRVHRRHRDRHHRPRVYVRGPYQPYDERPSYYVPQGPAPFFPFGFGYGLDPSW</sequence>
<dbReference type="AlphaFoldDB" id="Q1QHI2"/>
<evidence type="ECO:0000313" key="3">
    <source>
        <dbReference type="Proteomes" id="UP000001953"/>
    </source>
</evidence>
<name>Q1QHI2_NITHX</name>